<gene>
    <name evidence="1" type="ORF">Gohar_001697</name>
</gene>
<dbReference type="InterPro" id="IPR025322">
    <property type="entry name" value="PADRE_dom"/>
</dbReference>
<evidence type="ECO:0000313" key="2">
    <source>
        <dbReference type="Proteomes" id="UP000593560"/>
    </source>
</evidence>
<proteinExistence type="predicted"/>
<keyword evidence="2" id="KW-1185">Reference proteome</keyword>
<dbReference type="AlphaFoldDB" id="A0A7J9I4S3"/>
<dbReference type="OrthoDB" id="736928at2759"/>
<name>A0A7J9I4S3_9ROSI</name>
<accession>A0A7J9I4S3</accession>
<comment type="caution">
    <text evidence="1">The sequence shown here is derived from an EMBL/GenBank/DDBJ whole genome shotgun (WGS) entry which is preliminary data.</text>
</comment>
<sequence length="185" mass="20421">MGCCLSSSCSCKHASPNTVRLVHLNGCVEDLDYPISVSQAIGNPPKQFLCTAAQLLSAGCQPLSPDAPLQPGQLYFVLPFSTLKGDASPLDMAALVKRLTERAKSHRALPETRCLSRTTMTMNGRTRRRETTVHGGVRRSYRVRSWKPILDTIREMSFSRRSESDIQEIDFITSNVSPANLRGRG</sequence>
<dbReference type="EMBL" id="JABFAD010000013">
    <property type="protein sequence ID" value="MBA0817109.1"/>
    <property type="molecule type" value="Genomic_DNA"/>
</dbReference>
<reference evidence="1 2" key="1">
    <citation type="journal article" date="2019" name="Genome Biol. Evol.">
        <title>Insights into the evolution of the New World diploid cottons (Gossypium, subgenus Houzingenia) based on genome sequencing.</title>
        <authorList>
            <person name="Grover C.E."/>
            <person name="Arick M.A. 2nd"/>
            <person name="Thrash A."/>
            <person name="Conover J.L."/>
            <person name="Sanders W.S."/>
            <person name="Peterson D.G."/>
            <person name="Frelichowski J.E."/>
            <person name="Scheffler J.A."/>
            <person name="Scheffler B.E."/>
            <person name="Wendel J.F."/>
        </authorList>
    </citation>
    <scope>NUCLEOTIDE SEQUENCE [LARGE SCALE GENOMIC DNA]</scope>
    <source>
        <strain evidence="1">0</strain>
        <tissue evidence="1">Leaf</tissue>
    </source>
</reference>
<dbReference type="Pfam" id="PF14009">
    <property type="entry name" value="PADRE"/>
    <property type="match status" value="1"/>
</dbReference>
<dbReference type="PANTHER" id="PTHR33052">
    <property type="entry name" value="DUF4228 DOMAIN PROTEIN-RELATED"/>
    <property type="match status" value="1"/>
</dbReference>
<protein>
    <submittedName>
        <fullName evidence="1">Uncharacterized protein</fullName>
    </submittedName>
</protein>
<dbReference type="Proteomes" id="UP000593560">
    <property type="component" value="Unassembled WGS sequence"/>
</dbReference>
<organism evidence="1 2">
    <name type="scientific">Gossypium harknessii</name>
    <dbReference type="NCBI Taxonomy" id="34285"/>
    <lineage>
        <taxon>Eukaryota</taxon>
        <taxon>Viridiplantae</taxon>
        <taxon>Streptophyta</taxon>
        <taxon>Embryophyta</taxon>
        <taxon>Tracheophyta</taxon>
        <taxon>Spermatophyta</taxon>
        <taxon>Magnoliopsida</taxon>
        <taxon>eudicotyledons</taxon>
        <taxon>Gunneridae</taxon>
        <taxon>Pentapetalae</taxon>
        <taxon>rosids</taxon>
        <taxon>malvids</taxon>
        <taxon>Malvales</taxon>
        <taxon>Malvaceae</taxon>
        <taxon>Malvoideae</taxon>
        <taxon>Gossypium</taxon>
    </lineage>
</organism>
<evidence type="ECO:0000313" key="1">
    <source>
        <dbReference type="EMBL" id="MBA0817109.1"/>
    </source>
</evidence>